<dbReference type="GO" id="GO:0016620">
    <property type="term" value="F:oxidoreductase activity, acting on the aldehyde or oxo group of donors, NAD or NADP as acceptor"/>
    <property type="evidence" value="ECO:0007669"/>
    <property type="project" value="InterPro"/>
</dbReference>
<keyword evidence="2 3" id="KW-0560">Oxidoreductase</keyword>
<evidence type="ECO:0000256" key="7">
    <source>
        <dbReference type="SAM" id="MobiDB-lite"/>
    </source>
</evidence>
<evidence type="ECO:0000256" key="6">
    <source>
        <dbReference type="RuleBase" id="RU003345"/>
    </source>
</evidence>
<dbReference type="InterPro" id="IPR016162">
    <property type="entry name" value="Ald_DH_N"/>
</dbReference>
<dbReference type="Pfam" id="PF00171">
    <property type="entry name" value="Aldedh"/>
    <property type="match status" value="1"/>
</dbReference>
<dbReference type="SUPFAM" id="SSF53720">
    <property type="entry name" value="ALDH-like"/>
    <property type="match status" value="1"/>
</dbReference>
<dbReference type="EMBL" id="PVNK01000174">
    <property type="protein sequence ID" value="PRP95031.1"/>
    <property type="molecule type" value="Genomic_DNA"/>
</dbReference>
<gene>
    <name evidence="9" type="primary">gabD_4</name>
    <name evidence="9" type="ORF">ENSA5_40290</name>
</gene>
<name>A0A2S9XQQ9_9BACT</name>
<comment type="caution">
    <text evidence="9">The sequence shown here is derived from an EMBL/GenBank/DDBJ whole genome shotgun (WGS) entry which is preliminary data.</text>
</comment>
<dbReference type="OrthoDB" id="9762436at2"/>
<evidence type="ECO:0000313" key="9">
    <source>
        <dbReference type="EMBL" id="PRP95031.1"/>
    </source>
</evidence>
<evidence type="ECO:0000256" key="2">
    <source>
        <dbReference type="ARBA" id="ARBA00023002"/>
    </source>
</evidence>
<dbReference type="InterPro" id="IPR029510">
    <property type="entry name" value="Ald_DH_CS_GLU"/>
</dbReference>
<dbReference type="Proteomes" id="UP000237968">
    <property type="component" value="Unassembled WGS sequence"/>
</dbReference>
<dbReference type="PROSITE" id="PS00070">
    <property type="entry name" value="ALDEHYDE_DEHYDR_CYS"/>
    <property type="match status" value="1"/>
</dbReference>
<reference evidence="9 10" key="1">
    <citation type="submission" date="2018-03" db="EMBL/GenBank/DDBJ databases">
        <title>Draft Genome Sequences of the Obligatory Marine Myxobacteria Enhygromyxa salina SWB005.</title>
        <authorList>
            <person name="Poehlein A."/>
            <person name="Moghaddam J.A."/>
            <person name="Harms H."/>
            <person name="Alanjari M."/>
            <person name="Koenig G.M."/>
            <person name="Daniel R."/>
            <person name="Schaeberle T.F."/>
        </authorList>
    </citation>
    <scope>NUCLEOTIDE SEQUENCE [LARGE SCALE GENOMIC DNA]</scope>
    <source>
        <strain evidence="9 10">SWB005</strain>
    </source>
</reference>
<evidence type="ECO:0000256" key="3">
    <source>
        <dbReference type="PIRNR" id="PIRNR036492"/>
    </source>
</evidence>
<feature type="compositionally biased region" description="Polar residues" evidence="7">
    <location>
        <begin position="1"/>
        <end position="10"/>
    </location>
</feature>
<dbReference type="PIRSF" id="PIRSF036492">
    <property type="entry name" value="ALDH"/>
    <property type="match status" value="1"/>
</dbReference>
<keyword evidence="10" id="KW-1185">Reference proteome</keyword>
<dbReference type="RefSeq" id="WP_106393324.1">
    <property type="nucleotide sequence ID" value="NZ_PVNK01000174.1"/>
</dbReference>
<dbReference type="InterPro" id="IPR015590">
    <property type="entry name" value="Aldehyde_DH_dom"/>
</dbReference>
<evidence type="ECO:0000256" key="1">
    <source>
        <dbReference type="ARBA" id="ARBA00009986"/>
    </source>
</evidence>
<evidence type="ECO:0000256" key="5">
    <source>
        <dbReference type="PROSITE-ProRule" id="PRU10007"/>
    </source>
</evidence>
<dbReference type="InterPro" id="IPR012394">
    <property type="entry name" value="Aldehyde_DH_NAD(P)"/>
</dbReference>
<feature type="active site" evidence="4">
    <location>
        <position position="282"/>
    </location>
</feature>
<feature type="active site" evidence="4 5">
    <location>
        <position position="248"/>
    </location>
</feature>
<dbReference type="InterPro" id="IPR016160">
    <property type="entry name" value="Ald_DH_CS_CYS"/>
</dbReference>
<feature type="region of interest" description="Disordered" evidence="7">
    <location>
        <begin position="1"/>
        <end position="20"/>
    </location>
</feature>
<feature type="domain" description="Aldehyde dehydrogenase" evidence="8">
    <location>
        <begin position="16"/>
        <end position="474"/>
    </location>
</feature>
<dbReference type="PANTHER" id="PTHR11699">
    <property type="entry name" value="ALDEHYDE DEHYDROGENASE-RELATED"/>
    <property type="match status" value="1"/>
</dbReference>
<protein>
    <recommendedName>
        <fullName evidence="3">Aldehyde dehydrogenase</fullName>
    </recommendedName>
</protein>
<accession>A0A2S9XQQ9</accession>
<dbReference type="InterPro" id="IPR016161">
    <property type="entry name" value="Ald_DH/histidinol_DH"/>
</dbReference>
<evidence type="ECO:0000256" key="4">
    <source>
        <dbReference type="PIRSR" id="PIRSR036492-1"/>
    </source>
</evidence>
<proteinExistence type="inferred from homology"/>
<sequence length="533" mass="57821">MPEGSARQTPTTPPPIACHDPATLERLGEVEVMDRAQVEAIVARARAAQPRWAATSFAERRAVLADLLEWIVEHQSEICRLAARDSGKTMVDAAMGEVFPVCEKLRWTIANGERELRPTSRSPGFLVHKRGRVEYLPFGVVAVIAPWNFPFHNIFCPLIPALFAGNAVVVKVSEWTSWSAEDYLEIVHRVLRKHGLPTDLVQVVTGWGETGAHLVRGGVDKVFFTGSPGNGRKVMATASDDLTPVVLELGGKDPLIVCDDANLRQAADAAMLGVFTACGQMCVGAERLYVFDEVYDEFVATMQARVGALRQGPPLAGTIVDCGATTMPAQLDIIQGLVDDAVERGARALVGGGRNDALGGQYFQPTLLVDVDHSMRITQEEIFGPVMVVIRVRDEAEAIRLANDCPYGLGSSVFTRDRKRGDRIARQLRSGMTVVNDYGVAYMMQALPFGGVGVSGFGRINGGEGLRACCYEKAIVDDRVPLGQSVSFHPVRPHSYELVESAVRVIYSRGVRARGRAVVDAARSLVAVMREGA</sequence>
<dbReference type="GO" id="GO:0006081">
    <property type="term" value="P:aldehyde metabolic process"/>
    <property type="evidence" value="ECO:0007669"/>
    <property type="project" value="InterPro"/>
</dbReference>
<dbReference type="InterPro" id="IPR016163">
    <property type="entry name" value="Ald_DH_C"/>
</dbReference>
<dbReference type="AlphaFoldDB" id="A0A2S9XQQ9"/>
<organism evidence="9 10">
    <name type="scientific">Enhygromyxa salina</name>
    <dbReference type="NCBI Taxonomy" id="215803"/>
    <lineage>
        <taxon>Bacteria</taxon>
        <taxon>Pseudomonadati</taxon>
        <taxon>Myxococcota</taxon>
        <taxon>Polyangia</taxon>
        <taxon>Nannocystales</taxon>
        <taxon>Nannocystaceae</taxon>
        <taxon>Enhygromyxa</taxon>
    </lineage>
</organism>
<evidence type="ECO:0000313" key="10">
    <source>
        <dbReference type="Proteomes" id="UP000237968"/>
    </source>
</evidence>
<dbReference type="Gene3D" id="3.40.309.10">
    <property type="entry name" value="Aldehyde Dehydrogenase, Chain A, domain 2"/>
    <property type="match status" value="1"/>
</dbReference>
<dbReference type="Gene3D" id="3.40.605.10">
    <property type="entry name" value="Aldehyde Dehydrogenase, Chain A, domain 1"/>
    <property type="match status" value="1"/>
</dbReference>
<dbReference type="FunFam" id="3.40.309.10:FF:000009">
    <property type="entry name" value="Aldehyde dehydrogenase A"/>
    <property type="match status" value="1"/>
</dbReference>
<evidence type="ECO:0000259" key="8">
    <source>
        <dbReference type="Pfam" id="PF00171"/>
    </source>
</evidence>
<dbReference type="PROSITE" id="PS00687">
    <property type="entry name" value="ALDEHYDE_DEHYDR_GLU"/>
    <property type="match status" value="1"/>
</dbReference>
<comment type="similarity">
    <text evidence="1 3 6">Belongs to the aldehyde dehydrogenase family.</text>
</comment>